<sequence>MLTFATRTTGGACWTDWFARARYWLDGNNTSMLVAQKPRPIDLEPTGISSWLVAAVNRIAHLVAMAVALMAAALRSRLPLSLSRCCVDGAAARAPDKADLCRNGITTEMTAPRGVVLQEWEGEEEGGRSVVAKFDKTCHATRRHLVYGV</sequence>
<accession>A0A195CTP3</accession>
<dbReference type="Proteomes" id="UP000078542">
    <property type="component" value="Unassembled WGS sequence"/>
</dbReference>
<organism evidence="1 2">
    <name type="scientific">Cyphomyrmex costatus</name>
    <dbReference type="NCBI Taxonomy" id="456900"/>
    <lineage>
        <taxon>Eukaryota</taxon>
        <taxon>Metazoa</taxon>
        <taxon>Ecdysozoa</taxon>
        <taxon>Arthropoda</taxon>
        <taxon>Hexapoda</taxon>
        <taxon>Insecta</taxon>
        <taxon>Pterygota</taxon>
        <taxon>Neoptera</taxon>
        <taxon>Endopterygota</taxon>
        <taxon>Hymenoptera</taxon>
        <taxon>Apocrita</taxon>
        <taxon>Aculeata</taxon>
        <taxon>Formicoidea</taxon>
        <taxon>Formicidae</taxon>
        <taxon>Myrmicinae</taxon>
        <taxon>Cyphomyrmex</taxon>
    </lineage>
</organism>
<evidence type="ECO:0000313" key="1">
    <source>
        <dbReference type="EMBL" id="KYN04061.1"/>
    </source>
</evidence>
<gene>
    <name evidence="1" type="ORF">ALC62_04825</name>
</gene>
<dbReference type="EMBL" id="KQ977279">
    <property type="protein sequence ID" value="KYN04061.1"/>
    <property type="molecule type" value="Genomic_DNA"/>
</dbReference>
<keyword evidence="2" id="KW-1185">Reference proteome</keyword>
<evidence type="ECO:0000313" key="2">
    <source>
        <dbReference type="Proteomes" id="UP000078542"/>
    </source>
</evidence>
<name>A0A195CTP3_9HYME</name>
<dbReference type="AlphaFoldDB" id="A0A195CTP3"/>
<reference evidence="1 2" key="1">
    <citation type="submission" date="2016-03" db="EMBL/GenBank/DDBJ databases">
        <title>Cyphomyrmex costatus WGS genome.</title>
        <authorList>
            <person name="Nygaard S."/>
            <person name="Hu H."/>
            <person name="Boomsma J."/>
            <person name="Zhang G."/>
        </authorList>
    </citation>
    <scope>NUCLEOTIDE SEQUENCE [LARGE SCALE GENOMIC DNA]</scope>
    <source>
        <strain evidence="1">MS0001</strain>
        <tissue evidence="1">Whole body</tissue>
    </source>
</reference>
<proteinExistence type="predicted"/>
<protein>
    <submittedName>
        <fullName evidence="1">Uncharacterized protein</fullName>
    </submittedName>
</protein>